<dbReference type="InterPro" id="IPR057433">
    <property type="entry name" value="LMF1/2_C"/>
</dbReference>
<dbReference type="PANTHER" id="PTHR14463:SF5">
    <property type="entry name" value="LIPASE MATURATION FACTOR 2"/>
    <property type="match status" value="1"/>
</dbReference>
<feature type="transmembrane region" description="Helical" evidence="10">
    <location>
        <begin position="709"/>
        <end position="728"/>
    </location>
</feature>
<evidence type="ECO:0000259" key="12">
    <source>
        <dbReference type="PROSITE" id="PS51670"/>
    </source>
</evidence>
<feature type="transmembrane region" description="Helical" evidence="10">
    <location>
        <begin position="563"/>
        <end position="581"/>
    </location>
</feature>
<keyword evidence="4 10" id="KW-0812">Transmembrane</keyword>
<dbReference type="SMART" id="SM00254">
    <property type="entry name" value="ShKT"/>
    <property type="match status" value="1"/>
</dbReference>
<comment type="caution">
    <text evidence="9 10">Lacks conserved residue(s) required for the propagation of feature annotation.</text>
</comment>
<feature type="region of interest" description="Disordered" evidence="11">
    <location>
        <begin position="755"/>
        <end position="817"/>
    </location>
</feature>
<feature type="domain" description="ShKT" evidence="12">
    <location>
        <begin position="57"/>
        <end position="91"/>
    </location>
</feature>
<dbReference type="PANTHER" id="PTHR14463">
    <property type="entry name" value="LIPASE MATURATION FACTOR"/>
    <property type="match status" value="1"/>
</dbReference>
<keyword evidence="6 10" id="KW-1133">Transmembrane helix</keyword>
<feature type="transmembrane region" description="Helical" evidence="10">
    <location>
        <begin position="185"/>
        <end position="207"/>
    </location>
</feature>
<dbReference type="GO" id="GO:0051604">
    <property type="term" value="P:protein maturation"/>
    <property type="evidence" value="ECO:0007669"/>
    <property type="project" value="InterPro"/>
</dbReference>
<feature type="transmembrane region" description="Helical" evidence="10">
    <location>
        <begin position="276"/>
        <end position="298"/>
    </location>
</feature>
<evidence type="ECO:0000256" key="10">
    <source>
        <dbReference type="RuleBase" id="RU361229"/>
    </source>
</evidence>
<feature type="transmembrane region" description="Helical" evidence="10">
    <location>
        <begin position="150"/>
        <end position="173"/>
    </location>
</feature>
<name>A0A9X0CRV1_9CNID</name>
<comment type="function">
    <text evidence="10">Involved in the maturation of specific proteins in the endoplasmic reticulum.</text>
</comment>
<dbReference type="EMBL" id="MU826830">
    <property type="protein sequence ID" value="KAJ7373722.1"/>
    <property type="molecule type" value="Genomic_DNA"/>
</dbReference>
<evidence type="ECO:0000256" key="11">
    <source>
        <dbReference type="SAM" id="MobiDB-lite"/>
    </source>
</evidence>
<evidence type="ECO:0000256" key="4">
    <source>
        <dbReference type="ARBA" id="ARBA00022692"/>
    </source>
</evidence>
<dbReference type="Pfam" id="PF01549">
    <property type="entry name" value="ShK"/>
    <property type="match status" value="1"/>
</dbReference>
<evidence type="ECO:0000256" key="8">
    <source>
        <dbReference type="ARBA" id="ARBA00023180"/>
    </source>
</evidence>
<comment type="similarity">
    <text evidence="2 10">Belongs to the lipase maturation factor family.</text>
</comment>
<feature type="compositionally biased region" description="Basic and acidic residues" evidence="11">
    <location>
        <begin position="774"/>
        <end position="789"/>
    </location>
</feature>
<feature type="transmembrane region" description="Helical" evidence="10">
    <location>
        <begin position="1190"/>
        <end position="1208"/>
    </location>
</feature>
<feature type="transmembrane region" description="Helical" evidence="10">
    <location>
        <begin position="248"/>
        <end position="270"/>
    </location>
</feature>
<proteinExistence type="inferred from homology"/>
<feature type="transmembrane region" description="Helical" evidence="10">
    <location>
        <begin position="853"/>
        <end position="878"/>
    </location>
</feature>
<evidence type="ECO:0000256" key="3">
    <source>
        <dbReference type="ARBA" id="ARBA00022656"/>
    </source>
</evidence>
<feature type="disulfide bond" evidence="9">
    <location>
        <begin position="57"/>
        <end position="91"/>
    </location>
</feature>
<reference evidence="13" key="1">
    <citation type="submission" date="2023-01" db="EMBL/GenBank/DDBJ databases">
        <title>Genome assembly of the deep-sea coral Lophelia pertusa.</title>
        <authorList>
            <person name="Herrera S."/>
            <person name="Cordes E."/>
        </authorList>
    </citation>
    <scope>NUCLEOTIDE SEQUENCE</scope>
    <source>
        <strain evidence="13">USNM1676648</strain>
        <tissue evidence="13">Polyp</tissue>
    </source>
</reference>
<keyword evidence="9" id="KW-1015">Disulfide bond</keyword>
<feature type="transmembrane region" description="Helical" evidence="10">
    <location>
        <begin position="386"/>
        <end position="409"/>
    </location>
</feature>
<evidence type="ECO:0000313" key="13">
    <source>
        <dbReference type="EMBL" id="KAJ7373722.1"/>
    </source>
</evidence>
<protein>
    <recommendedName>
        <fullName evidence="10">Lipase maturation factor</fullName>
    </recommendedName>
</protein>
<evidence type="ECO:0000256" key="1">
    <source>
        <dbReference type="ARBA" id="ARBA00004477"/>
    </source>
</evidence>
<evidence type="ECO:0000256" key="7">
    <source>
        <dbReference type="ARBA" id="ARBA00023136"/>
    </source>
</evidence>
<comment type="subcellular location">
    <subcellularLocation>
        <location evidence="1 10">Endoplasmic reticulum membrane</location>
        <topology evidence="1 10">Multi-pass membrane protein</topology>
    </subcellularLocation>
</comment>
<feature type="compositionally biased region" description="Low complexity" evidence="11">
    <location>
        <begin position="796"/>
        <end position="808"/>
    </location>
</feature>
<feature type="transmembrane region" description="Helical" evidence="10">
    <location>
        <begin position="213"/>
        <end position="236"/>
    </location>
</feature>
<dbReference type="InterPro" id="IPR003582">
    <property type="entry name" value="ShKT_dom"/>
</dbReference>
<sequence length="1306" mass="143969">MAGGTKHYQQVVRQGFLWCIAAIYLFAFASLYVQIPGLYGNDGILPASYILHDLSSCIDKSASCSLWASSGECGRNTAWMMENCMKSCNSCHVFASVCGAYAGVCGAFAGVCGAYAGVCGAYAGVCGAFAGVCGAFAGVCGHLLAYAGHLLAYAGHMLAYAGHMLAYAGHMLAYAGHMLAYAGHLLAYAGHLLAYAGHMLAYAGHLLAYAGHLLAYAGHLLAYAGHLLAYAGHLLAYAGHLLAYAGHLLAYAGHLLAYAGHMLAYAGHLLAYAGHLLAYAGHMLAYAGHLLAYAGICWRMRGICWRMRGIAGVCGAYAGVCGAYAGVCGAFAGVCGAYAGVCGAFAGVCGAFAGVCGAFAGVCGAFAGVCGAFAGVCGAFAGVCGAFAGVCGAFAGVCGAFAGVCGAFAGVCGAFAGVCGAFAGVCGAFAGVCGALLAYAGHLLAYAGHLLAYAGHLLAYAGHLLAYAGHLLAYAGHLLAYAGSLFQKTPTLLWVTPYLGLDTPTGMELLCIVGIVLSIFLLVSQRCRDCLGYLLLWFLYYSMLPVGQIFIRYQWDALLWESGFLAFLVAPWNIVFIPWKCGKCIFFKCRRFRNTSRHHDSVTLWLVKWLLFRLMFASGIVKLTYMDRTWWDLSALDWHYESQCIPTPVAWYFQKLPAWFHRLSVVLTYVIEIGIPFLAFAPVRILRVFVYCSEVFLQLLILFTGNYNFFNLLTIILCMSLLDDKFILSRIQCLLCKPCVRSSCFKAANPRTKTTPHPGYTEVKQEDNMDEVVEEKPDTRSSKDVEEARNAACNENTASSKDTSSASTDKNDPEEASTASQLVEYALDWMNTRHENPKFTQAREFLHSKMFGWIKMAAISFSFLAVLIVIIVCTVEWFNIKITKNEPIHCETAFTPEQLVNAVQLATQFAVWMGFLSLLIEILGTITRCLLEQCGRRAKVWQLFQCAVFSIVALLMFAVSLYSFTAVDRVVQRSLPKTFVNLYQDTAYLELTNAYGLFRSMTGVGGRPELNIKGSNSLEGPWEEYNFLYKPGNVFQPPPFVAPHQPRLDWQMWFAALESYSENPWFLSLIHKLLLGKEDVLQLMGKGPFSESPPRFIRAQLYMYHYTQNSSSLWQVLFHPSGEKAWWTREFTKEYLPFVVNNSSLSILEDMLEKHGIYRPNFKPEVTWGFLYPFIRDLREAHRRVAPTNVINALLFTVVTCLVLKVWWRRTGRKFCSLRVRDKSKAPLKDADETEHTDIQESSNRDAACGKCVYCVAYMDKLRAMYKKIHKEITNWCALVYCKLQETYQRCKAWWKSRMPSVKKKA</sequence>
<feature type="transmembrane region" description="Helical" evidence="10">
    <location>
        <begin position="415"/>
        <end position="445"/>
    </location>
</feature>
<dbReference type="InterPro" id="IPR057434">
    <property type="entry name" value="LMF1/2_N"/>
</dbReference>
<dbReference type="PROSITE" id="PS51670">
    <property type="entry name" value="SHKT"/>
    <property type="match status" value="1"/>
</dbReference>
<dbReference type="OrthoDB" id="434126at2759"/>
<evidence type="ECO:0000256" key="2">
    <source>
        <dbReference type="ARBA" id="ARBA00005512"/>
    </source>
</evidence>
<keyword evidence="7 10" id="KW-0472">Membrane</keyword>
<comment type="caution">
    <text evidence="13">The sequence shown here is derived from an EMBL/GenBank/DDBJ whole genome shotgun (WGS) entry which is preliminary data.</text>
</comment>
<dbReference type="Pfam" id="PF06762">
    <property type="entry name" value="LMF1"/>
    <property type="match status" value="1"/>
</dbReference>
<dbReference type="Proteomes" id="UP001163046">
    <property type="component" value="Unassembled WGS sequence"/>
</dbReference>
<dbReference type="InterPro" id="IPR009613">
    <property type="entry name" value="LMF"/>
</dbReference>
<dbReference type="Pfam" id="PF25179">
    <property type="entry name" value="LMF1_C"/>
    <property type="match status" value="1"/>
</dbReference>
<feature type="transmembrane region" description="Helical" evidence="10">
    <location>
        <begin position="503"/>
        <end position="523"/>
    </location>
</feature>
<keyword evidence="14" id="KW-1185">Reference proteome</keyword>
<feature type="transmembrane region" description="Helical" evidence="10">
    <location>
        <begin position="659"/>
        <end position="678"/>
    </location>
</feature>
<feature type="transmembrane region" description="Helical" evidence="10">
    <location>
        <begin position="909"/>
        <end position="931"/>
    </location>
</feature>
<evidence type="ECO:0000256" key="5">
    <source>
        <dbReference type="ARBA" id="ARBA00022824"/>
    </source>
</evidence>
<evidence type="ECO:0000313" key="14">
    <source>
        <dbReference type="Proteomes" id="UP001163046"/>
    </source>
</evidence>
<keyword evidence="5 10" id="KW-0256">Endoplasmic reticulum</keyword>
<dbReference type="GO" id="GO:0005789">
    <property type="term" value="C:endoplasmic reticulum membrane"/>
    <property type="evidence" value="ECO:0007669"/>
    <property type="project" value="UniProtKB-SubCell"/>
</dbReference>
<accession>A0A9X0CRV1</accession>
<evidence type="ECO:0000256" key="6">
    <source>
        <dbReference type="ARBA" id="ARBA00022989"/>
    </source>
</evidence>
<feature type="transmembrane region" description="Helical" evidence="10">
    <location>
        <begin position="310"/>
        <end position="339"/>
    </location>
</feature>
<feature type="transmembrane region" description="Helical" evidence="10">
    <location>
        <begin position="122"/>
        <end position="144"/>
    </location>
</feature>
<feature type="transmembrane region" description="Helical" evidence="10">
    <location>
        <begin position="530"/>
        <end position="551"/>
    </location>
</feature>
<feature type="transmembrane region" description="Helical" evidence="10">
    <location>
        <begin position="15"/>
        <end position="35"/>
    </location>
</feature>
<keyword evidence="8" id="KW-0325">Glycoprotein</keyword>
<keyword evidence="3" id="KW-0800">Toxin</keyword>
<gene>
    <name evidence="13" type="ORF">OS493_011331</name>
</gene>
<feature type="transmembrane region" description="Helical" evidence="10">
    <location>
        <begin position="93"/>
        <end position="115"/>
    </location>
</feature>
<feature type="transmembrane region" description="Helical" evidence="10">
    <location>
        <begin position="943"/>
        <end position="964"/>
    </location>
</feature>
<evidence type="ECO:0000256" key="9">
    <source>
        <dbReference type="PROSITE-ProRule" id="PRU01005"/>
    </source>
</evidence>
<organism evidence="13 14">
    <name type="scientific">Desmophyllum pertusum</name>
    <dbReference type="NCBI Taxonomy" id="174260"/>
    <lineage>
        <taxon>Eukaryota</taxon>
        <taxon>Metazoa</taxon>
        <taxon>Cnidaria</taxon>
        <taxon>Anthozoa</taxon>
        <taxon>Hexacorallia</taxon>
        <taxon>Scleractinia</taxon>
        <taxon>Caryophylliina</taxon>
        <taxon>Caryophylliidae</taxon>
        <taxon>Desmophyllum</taxon>
    </lineage>
</organism>
<feature type="transmembrane region" description="Helical" evidence="10">
    <location>
        <begin position="345"/>
        <end position="374"/>
    </location>
</feature>
<dbReference type="GO" id="GO:0090729">
    <property type="term" value="F:toxin activity"/>
    <property type="evidence" value="ECO:0007669"/>
    <property type="project" value="UniProtKB-KW"/>
</dbReference>